<accession>A0AAD7DQA4</accession>
<name>A0AAD7DQA4_MYCRO</name>
<sequence length="315" mass="33272">MILPTPPYAGRLRVFVRICRMRGVWAPRRAVALRSGPSGERKAPRNGPPRRAARGVRGGPPRAPHPAEMTSASKKASYQQKGPAPAEKAALAKGWSLGEPSPSEKTPGLEPRPLRRRRRQPAALSPLANTQAAAPRFPPPPPALQPLPGEHDPALEYYRVAISNGLALLNNISQRADAATRELGVFHAAIRERGSGMAGARPGGVLPEGATTRVLHVGARNADQTDVDTTAILVFGETAQDHQPTLADSIAKLRGMIPGLSSESDHAQLPAPVQPGASVVLPAIATRPLRANALDLAQPEALADAQPRASDVRDP</sequence>
<dbReference type="AlphaFoldDB" id="A0AAD7DQA4"/>
<feature type="compositionally biased region" description="Polar residues" evidence="1">
    <location>
        <begin position="70"/>
        <end position="80"/>
    </location>
</feature>
<evidence type="ECO:0000313" key="3">
    <source>
        <dbReference type="Proteomes" id="UP001221757"/>
    </source>
</evidence>
<dbReference type="Proteomes" id="UP001221757">
    <property type="component" value="Unassembled WGS sequence"/>
</dbReference>
<feature type="region of interest" description="Disordered" evidence="1">
    <location>
        <begin position="34"/>
        <end position="150"/>
    </location>
</feature>
<feature type="compositionally biased region" description="Low complexity" evidence="1">
    <location>
        <begin position="121"/>
        <end position="135"/>
    </location>
</feature>
<protein>
    <submittedName>
        <fullName evidence="2">Uncharacterized protein</fullName>
    </submittedName>
</protein>
<dbReference type="EMBL" id="JARKIE010000031">
    <property type="protein sequence ID" value="KAJ7697187.1"/>
    <property type="molecule type" value="Genomic_DNA"/>
</dbReference>
<evidence type="ECO:0000313" key="2">
    <source>
        <dbReference type="EMBL" id="KAJ7697187.1"/>
    </source>
</evidence>
<organism evidence="2 3">
    <name type="scientific">Mycena rosella</name>
    <name type="common">Pink bonnet</name>
    <name type="synonym">Agaricus rosellus</name>
    <dbReference type="NCBI Taxonomy" id="1033263"/>
    <lineage>
        <taxon>Eukaryota</taxon>
        <taxon>Fungi</taxon>
        <taxon>Dikarya</taxon>
        <taxon>Basidiomycota</taxon>
        <taxon>Agaricomycotina</taxon>
        <taxon>Agaricomycetes</taxon>
        <taxon>Agaricomycetidae</taxon>
        <taxon>Agaricales</taxon>
        <taxon>Marasmiineae</taxon>
        <taxon>Mycenaceae</taxon>
        <taxon>Mycena</taxon>
    </lineage>
</organism>
<comment type="caution">
    <text evidence="2">The sequence shown here is derived from an EMBL/GenBank/DDBJ whole genome shotgun (WGS) entry which is preliminary data.</text>
</comment>
<proteinExistence type="predicted"/>
<feature type="compositionally biased region" description="Pro residues" evidence="1">
    <location>
        <begin position="136"/>
        <end position="145"/>
    </location>
</feature>
<gene>
    <name evidence="2" type="ORF">B0H17DRAFT_1130496</name>
</gene>
<reference evidence="2" key="1">
    <citation type="submission" date="2023-03" db="EMBL/GenBank/DDBJ databases">
        <title>Massive genome expansion in bonnet fungi (Mycena s.s.) driven by repeated elements and novel gene families across ecological guilds.</title>
        <authorList>
            <consortium name="Lawrence Berkeley National Laboratory"/>
            <person name="Harder C.B."/>
            <person name="Miyauchi S."/>
            <person name="Viragh M."/>
            <person name="Kuo A."/>
            <person name="Thoen E."/>
            <person name="Andreopoulos B."/>
            <person name="Lu D."/>
            <person name="Skrede I."/>
            <person name="Drula E."/>
            <person name="Henrissat B."/>
            <person name="Morin E."/>
            <person name="Kohler A."/>
            <person name="Barry K."/>
            <person name="LaButti K."/>
            <person name="Morin E."/>
            <person name="Salamov A."/>
            <person name="Lipzen A."/>
            <person name="Mereny Z."/>
            <person name="Hegedus B."/>
            <person name="Baldrian P."/>
            <person name="Stursova M."/>
            <person name="Weitz H."/>
            <person name="Taylor A."/>
            <person name="Grigoriev I.V."/>
            <person name="Nagy L.G."/>
            <person name="Martin F."/>
            <person name="Kauserud H."/>
        </authorList>
    </citation>
    <scope>NUCLEOTIDE SEQUENCE</scope>
    <source>
        <strain evidence="2">CBHHK067</strain>
    </source>
</reference>
<evidence type="ECO:0000256" key="1">
    <source>
        <dbReference type="SAM" id="MobiDB-lite"/>
    </source>
</evidence>
<keyword evidence="3" id="KW-1185">Reference proteome</keyword>